<name>A0A2T4U5Q5_9BACI</name>
<comment type="cofactor">
    <cofactor evidence="3">
        <name>Cu cation</name>
        <dbReference type="ChEBI" id="CHEBI:23378"/>
    </cofactor>
    <text evidence="3">Binds 1 copper ion per subunit.</text>
</comment>
<evidence type="ECO:0000256" key="1">
    <source>
        <dbReference type="ARBA" id="ARBA00010457"/>
    </source>
</evidence>
<feature type="compositionally biased region" description="Acidic residues" evidence="4">
    <location>
        <begin position="203"/>
        <end position="213"/>
    </location>
</feature>
<dbReference type="PROSITE" id="PS51257">
    <property type="entry name" value="PROKAR_LIPOPROTEIN"/>
    <property type="match status" value="1"/>
</dbReference>
<gene>
    <name evidence="6" type="ORF">C6Y45_09580</name>
</gene>
<comment type="caution">
    <text evidence="6">The sequence shown here is derived from an EMBL/GenBank/DDBJ whole genome shotgun (WGS) entry which is preliminary data.</text>
</comment>
<dbReference type="Pfam" id="PF00080">
    <property type="entry name" value="Sod_Cu"/>
    <property type="match status" value="1"/>
</dbReference>
<dbReference type="InterPro" id="IPR036423">
    <property type="entry name" value="SOD-like_Cu/Zn_dom_sf"/>
</dbReference>
<dbReference type="GO" id="GO:0005507">
    <property type="term" value="F:copper ion binding"/>
    <property type="evidence" value="ECO:0007669"/>
    <property type="project" value="InterPro"/>
</dbReference>
<comment type="cofactor">
    <cofactor evidence="3">
        <name>Zn(2+)</name>
        <dbReference type="ChEBI" id="CHEBI:29105"/>
    </cofactor>
    <text evidence="3">Binds 1 zinc ion per subunit.</text>
</comment>
<reference evidence="6 7" key="1">
    <citation type="submission" date="2018-03" db="EMBL/GenBank/DDBJ databases">
        <title>Alkalicoccus saliphilus sp. nov., isolated from a mineral pool.</title>
        <authorList>
            <person name="Zhao B."/>
        </authorList>
    </citation>
    <scope>NUCLEOTIDE SEQUENCE [LARGE SCALE GENOMIC DNA]</scope>
    <source>
        <strain evidence="6 7">6AG</strain>
    </source>
</reference>
<dbReference type="InterPro" id="IPR024134">
    <property type="entry name" value="SOD_Cu/Zn_/chaperone"/>
</dbReference>
<evidence type="ECO:0000256" key="4">
    <source>
        <dbReference type="SAM" id="MobiDB-lite"/>
    </source>
</evidence>
<dbReference type="SUPFAM" id="SSF49329">
    <property type="entry name" value="Cu,Zn superoxide dismutase-like"/>
    <property type="match status" value="1"/>
</dbReference>
<evidence type="ECO:0000313" key="7">
    <source>
        <dbReference type="Proteomes" id="UP000240509"/>
    </source>
</evidence>
<feature type="compositionally biased region" description="Acidic residues" evidence="4">
    <location>
        <begin position="44"/>
        <end position="72"/>
    </location>
</feature>
<comment type="similarity">
    <text evidence="1 3">Belongs to the Cu-Zn superoxide dismutase family.</text>
</comment>
<dbReference type="GO" id="GO:0004784">
    <property type="term" value="F:superoxide dismutase activity"/>
    <property type="evidence" value="ECO:0007669"/>
    <property type="project" value="UniProtKB-EC"/>
</dbReference>
<dbReference type="PROSITE" id="PS00332">
    <property type="entry name" value="SOD_CU_ZN_2"/>
    <property type="match status" value="1"/>
</dbReference>
<dbReference type="RefSeq" id="WP_107585005.1">
    <property type="nucleotide sequence ID" value="NZ_PZJJ01000014.1"/>
</dbReference>
<organism evidence="6 7">
    <name type="scientific">Alkalicoccus saliphilus</name>
    <dbReference type="NCBI Taxonomy" id="200989"/>
    <lineage>
        <taxon>Bacteria</taxon>
        <taxon>Bacillati</taxon>
        <taxon>Bacillota</taxon>
        <taxon>Bacilli</taxon>
        <taxon>Bacillales</taxon>
        <taxon>Bacillaceae</taxon>
        <taxon>Alkalicoccus</taxon>
    </lineage>
</organism>
<comment type="catalytic activity">
    <reaction evidence="3">
        <text>2 superoxide + 2 H(+) = H2O2 + O2</text>
        <dbReference type="Rhea" id="RHEA:20696"/>
        <dbReference type="ChEBI" id="CHEBI:15378"/>
        <dbReference type="ChEBI" id="CHEBI:15379"/>
        <dbReference type="ChEBI" id="CHEBI:16240"/>
        <dbReference type="ChEBI" id="CHEBI:18421"/>
        <dbReference type="EC" id="1.15.1.1"/>
    </reaction>
</comment>
<dbReference type="InterPro" id="IPR001424">
    <property type="entry name" value="SOD_Cu_Zn_dom"/>
</dbReference>
<dbReference type="InterPro" id="IPR018152">
    <property type="entry name" value="SOD_Cu/Zn_BS"/>
</dbReference>
<keyword evidence="3" id="KW-0479">Metal-binding</keyword>
<accession>A0A2T4U5Q5</accession>
<evidence type="ECO:0000256" key="2">
    <source>
        <dbReference type="ARBA" id="ARBA00024900"/>
    </source>
</evidence>
<feature type="region of interest" description="Disordered" evidence="4">
    <location>
        <begin position="24"/>
        <end position="92"/>
    </location>
</feature>
<feature type="region of interest" description="Disordered" evidence="4">
    <location>
        <begin position="187"/>
        <end position="232"/>
    </location>
</feature>
<evidence type="ECO:0000256" key="3">
    <source>
        <dbReference type="RuleBase" id="RU000393"/>
    </source>
</evidence>
<keyword evidence="3" id="KW-0186">Copper</keyword>
<dbReference type="EC" id="1.15.1.1" evidence="3"/>
<keyword evidence="3" id="KW-0862">Zinc</keyword>
<dbReference type="PANTHER" id="PTHR10003">
    <property type="entry name" value="SUPEROXIDE DISMUTASE CU-ZN -RELATED"/>
    <property type="match status" value="1"/>
</dbReference>
<evidence type="ECO:0000259" key="5">
    <source>
        <dbReference type="Pfam" id="PF00080"/>
    </source>
</evidence>
<dbReference type="Gene3D" id="2.60.40.200">
    <property type="entry name" value="Superoxide dismutase, copper/zinc binding domain"/>
    <property type="match status" value="1"/>
</dbReference>
<protein>
    <recommendedName>
        <fullName evidence="3">Superoxide dismutase [Cu-Zn]</fullName>
        <ecNumber evidence="3">1.15.1.1</ecNumber>
    </recommendedName>
</protein>
<feature type="domain" description="Superoxide dismutase copper/zinc binding" evidence="5">
    <location>
        <begin position="89"/>
        <end position="228"/>
    </location>
</feature>
<dbReference type="AlphaFoldDB" id="A0A2T4U5Q5"/>
<keyword evidence="7" id="KW-1185">Reference proteome</keyword>
<feature type="compositionally biased region" description="Basic and acidic residues" evidence="4">
    <location>
        <begin position="187"/>
        <end position="201"/>
    </location>
</feature>
<dbReference type="Proteomes" id="UP000240509">
    <property type="component" value="Unassembled WGS sequence"/>
</dbReference>
<dbReference type="OrthoDB" id="9792957at2"/>
<evidence type="ECO:0000313" key="6">
    <source>
        <dbReference type="EMBL" id="PTL38736.1"/>
    </source>
</evidence>
<dbReference type="EMBL" id="PZJJ01000014">
    <property type="protein sequence ID" value="PTL38736.1"/>
    <property type="molecule type" value="Genomic_DNA"/>
</dbReference>
<sequence length="232" mass="24774">MNKTVAKGIAAAAAAALLAGCGEVNEENTGEGGREGGNNNNLEVDNEDELEEDGANEASENEESNEAEEAEGSGEAAAEMADTEGESVGTVSFYEEDDVVRVEADIENVKAGYHGFHLHDEAVCEPEEDFTTAEGHYNPDDSDHGEHAGDMPPLLVNEDGTASLSFTTDRFTIEEMLEDEVSVMIHEDPDNFGHIPDRYVSEESGEPGPDEETHDTGDAGDRYACGIVEQTS</sequence>
<proteinExistence type="inferred from homology"/>
<comment type="function">
    <text evidence="2">Destroys radicals which are normally produced within the cells and which are toxic to biological systems. May play a role in favoring mycobacterial survival in phagocytes.</text>
</comment>
<keyword evidence="3" id="KW-0560">Oxidoreductase</keyword>